<dbReference type="Pfam" id="PF00651">
    <property type="entry name" value="BTB"/>
    <property type="match status" value="1"/>
</dbReference>
<gene>
    <name evidence="5" type="ORF">M0811_10107</name>
</gene>
<dbReference type="PROSITE" id="PS50088">
    <property type="entry name" value="ANK_REPEAT"/>
    <property type="match status" value="4"/>
</dbReference>
<dbReference type="CDD" id="cd18186">
    <property type="entry name" value="BTB_POZ_ZBTB_KLHL-like"/>
    <property type="match status" value="2"/>
</dbReference>
<dbReference type="SUPFAM" id="SSF48403">
    <property type="entry name" value="Ankyrin repeat"/>
    <property type="match status" value="1"/>
</dbReference>
<organism evidence="5 6">
    <name type="scientific">Anaeramoeba ignava</name>
    <name type="common">Anaerobic marine amoeba</name>
    <dbReference type="NCBI Taxonomy" id="1746090"/>
    <lineage>
        <taxon>Eukaryota</taxon>
        <taxon>Metamonada</taxon>
        <taxon>Anaeramoebidae</taxon>
        <taxon>Anaeramoeba</taxon>
    </lineage>
</organism>
<name>A0A9Q0R9R6_ANAIG</name>
<protein>
    <submittedName>
        <fullName evidence="5">Ankyrin repeat ph and sec7 domain containing protein secg-related</fullName>
    </submittedName>
</protein>
<proteinExistence type="predicted"/>
<dbReference type="EMBL" id="JAPDFW010000086">
    <property type="protein sequence ID" value="KAJ5071698.1"/>
    <property type="molecule type" value="Genomic_DNA"/>
</dbReference>
<dbReference type="PROSITE" id="PS50297">
    <property type="entry name" value="ANK_REP_REGION"/>
    <property type="match status" value="4"/>
</dbReference>
<feature type="repeat" description="ANK" evidence="3">
    <location>
        <begin position="97"/>
        <end position="131"/>
    </location>
</feature>
<keyword evidence="2 3" id="KW-0040">ANK repeat</keyword>
<dbReference type="Pfam" id="PF12796">
    <property type="entry name" value="Ank_2"/>
    <property type="match status" value="1"/>
</dbReference>
<dbReference type="GO" id="GO:0000976">
    <property type="term" value="F:transcription cis-regulatory region binding"/>
    <property type="evidence" value="ECO:0007669"/>
    <property type="project" value="TreeGrafter"/>
</dbReference>
<feature type="repeat" description="ANK" evidence="3">
    <location>
        <begin position="63"/>
        <end position="96"/>
    </location>
</feature>
<dbReference type="Gene3D" id="3.30.710.10">
    <property type="entry name" value="Potassium Channel Kv1.1, Chain A"/>
    <property type="match status" value="2"/>
</dbReference>
<reference evidence="5" key="1">
    <citation type="submission" date="2022-10" db="EMBL/GenBank/DDBJ databases">
        <title>Novel sulphate-reducing endosymbionts in the free-living metamonad Anaeramoeba.</title>
        <authorList>
            <person name="Jerlstrom-Hultqvist J."/>
            <person name="Cepicka I."/>
            <person name="Gallot-Lavallee L."/>
            <person name="Salas-Leiva D."/>
            <person name="Curtis B.A."/>
            <person name="Zahonova K."/>
            <person name="Pipaliya S."/>
            <person name="Dacks J."/>
            <person name="Roger A.J."/>
        </authorList>
    </citation>
    <scope>NUCLEOTIDE SEQUENCE</scope>
    <source>
        <strain evidence="5">BMAN</strain>
    </source>
</reference>
<sequence length="507" mass="59745">MDIWEVIQNQNISYLKEIERIPQNELIKEKKPLLNFAIEKKFSKKMINLLIEKGANPNLTDNLGRNSFHIAILNNEGIDIFNLLIEKGVDINAKTKNKEACLHLACKNENLSFEIIKYLVEKGSDINATTDDYNQTPFHYVCKNENLSFEIIKYLVEKGSDINATIDFYNDTPLHLLCLNENSTFEMLKYVIEKGIDLNARGFGDQIALSILIEKKRKDLIELMLMNDVDIFLLQEDEITNEFIHLFFQIYSINEDLKKLLNSQDEFPDYQIKSKDSFKFNVHKLILSTRFDYNDLILQKFSEICSQKSKEEVEIALSFLYTGFFDFQQIYQSLNQKKKINDIPNEEKLEDLIVNYDTNFLSILGDEEEEKEEKIGKLFQEIGLESKWIENKKGRRGIIKDLSKLYEENETKDFTIISKEKEIKVHKLILILRSELYKGMFLNVEDTSNQVHDYSGKSFETIQQLIYFLYHDEFPKNIEKKEIEEEYLDIKEYYQLNLNSIIDLILK</sequence>
<dbReference type="Pfam" id="PF13606">
    <property type="entry name" value="Ank_3"/>
    <property type="match status" value="1"/>
</dbReference>
<feature type="domain" description="BTB" evidence="4">
    <location>
        <begin position="268"/>
        <end position="329"/>
    </location>
</feature>
<dbReference type="InterPro" id="IPR000210">
    <property type="entry name" value="BTB/POZ_dom"/>
</dbReference>
<dbReference type="InterPro" id="IPR036770">
    <property type="entry name" value="Ankyrin_rpt-contain_sf"/>
</dbReference>
<feature type="repeat" description="ANK" evidence="3">
    <location>
        <begin position="133"/>
        <end position="167"/>
    </location>
</feature>
<dbReference type="InterPro" id="IPR050663">
    <property type="entry name" value="Ankyrin-SOCS_Box"/>
</dbReference>
<feature type="domain" description="BTB" evidence="4">
    <location>
        <begin position="412"/>
        <end position="478"/>
    </location>
</feature>
<dbReference type="PROSITE" id="PS50097">
    <property type="entry name" value="BTB"/>
    <property type="match status" value="2"/>
</dbReference>
<keyword evidence="6" id="KW-1185">Reference proteome</keyword>
<evidence type="ECO:0000259" key="4">
    <source>
        <dbReference type="PROSITE" id="PS50097"/>
    </source>
</evidence>
<accession>A0A9Q0R9R6</accession>
<dbReference type="AlphaFoldDB" id="A0A9Q0R9R6"/>
<evidence type="ECO:0000313" key="5">
    <source>
        <dbReference type="EMBL" id="KAJ5071698.1"/>
    </source>
</evidence>
<evidence type="ECO:0000256" key="3">
    <source>
        <dbReference type="PROSITE-ProRule" id="PRU00023"/>
    </source>
</evidence>
<dbReference type="PANTHER" id="PTHR24193">
    <property type="entry name" value="ANKYRIN REPEAT PROTEIN"/>
    <property type="match status" value="1"/>
</dbReference>
<dbReference type="SMART" id="SM00248">
    <property type="entry name" value="ANK"/>
    <property type="match status" value="6"/>
</dbReference>
<evidence type="ECO:0000256" key="1">
    <source>
        <dbReference type="ARBA" id="ARBA00022737"/>
    </source>
</evidence>
<dbReference type="Gene3D" id="1.25.40.20">
    <property type="entry name" value="Ankyrin repeat-containing domain"/>
    <property type="match status" value="1"/>
</dbReference>
<evidence type="ECO:0000313" key="6">
    <source>
        <dbReference type="Proteomes" id="UP001149090"/>
    </source>
</evidence>
<dbReference type="OrthoDB" id="6359943at2759"/>
<keyword evidence="1" id="KW-0677">Repeat</keyword>
<dbReference type="InterPro" id="IPR011333">
    <property type="entry name" value="SKP1/BTB/POZ_sf"/>
</dbReference>
<dbReference type="Proteomes" id="UP001149090">
    <property type="component" value="Unassembled WGS sequence"/>
</dbReference>
<evidence type="ECO:0000256" key="2">
    <source>
        <dbReference type="ARBA" id="ARBA00023043"/>
    </source>
</evidence>
<dbReference type="SUPFAM" id="SSF54695">
    <property type="entry name" value="POZ domain"/>
    <property type="match status" value="1"/>
</dbReference>
<dbReference type="GO" id="GO:0045944">
    <property type="term" value="P:positive regulation of transcription by RNA polymerase II"/>
    <property type="evidence" value="ECO:0007669"/>
    <property type="project" value="TreeGrafter"/>
</dbReference>
<dbReference type="InterPro" id="IPR002110">
    <property type="entry name" value="Ankyrin_rpt"/>
</dbReference>
<feature type="repeat" description="ANK" evidence="3">
    <location>
        <begin position="169"/>
        <end position="203"/>
    </location>
</feature>
<comment type="caution">
    <text evidence="5">The sequence shown here is derived from an EMBL/GenBank/DDBJ whole genome shotgun (WGS) entry which is preliminary data.</text>
</comment>
<dbReference type="PANTHER" id="PTHR24193:SF121">
    <property type="entry name" value="ADA2A-CONTAINING COMPLEX COMPONENT 3, ISOFORM D"/>
    <property type="match status" value="1"/>
</dbReference>
<dbReference type="GO" id="GO:0005634">
    <property type="term" value="C:nucleus"/>
    <property type="evidence" value="ECO:0007669"/>
    <property type="project" value="TreeGrafter"/>
</dbReference>